<evidence type="ECO:0000313" key="2">
    <source>
        <dbReference type="EMBL" id="PHH83257.1"/>
    </source>
</evidence>
<proteinExistence type="predicted"/>
<keyword evidence="3" id="KW-1185">Reference proteome</keyword>
<name>A0A2C5ZQ90_9HYPO</name>
<evidence type="ECO:0008006" key="4">
    <source>
        <dbReference type="Google" id="ProtNLM"/>
    </source>
</evidence>
<protein>
    <recommendedName>
        <fullName evidence="4">DUF924-domain-containing protein</fullName>
    </recommendedName>
</protein>
<gene>
    <name evidence="2" type="ORF">CDD82_2677</name>
</gene>
<dbReference type="SUPFAM" id="SSF48452">
    <property type="entry name" value="TPR-like"/>
    <property type="match status" value="1"/>
</dbReference>
<evidence type="ECO:0000313" key="3">
    <source>
        <dbReference type="Proteomes" id="UP000224854"/>
    </source>
</evidence>
<sequence length="323" mass="35993">MNPARLCRLASFRYFNGAVLATFPTSSLSLSSRPRLLLAKHPSPFSSLNRHLAHSSSRAANMTQNLESQLTPTLLSKLHEFWFQHLDGPDALVVPSSNDNMRWFAGGAELDGECVNKFGAVLEAIRQGGFTSGADLIAIVKPENPLDWLSLVILLDQIPRNCYRGDAAAQVFTVFDPLALHVALEAIKLHIPDSAPEIRWRLAYRHWFYLPLMHSEDASVHEMALREYEKLRQDVQTLISQGKDKTSGEDKYHAEAAKVAQGSKDEALQAANGYLSFEKKHADIIKEFGRYPHRNKALGRKPTPQETAYLEAGGETFGQKSKA</sequence>
<dbReference type="Gene3D" id="1.25.40.10">
    <property type="entry name" value="Tetratricopeptide repeat domain"/>
    <property type="match status" value="1"/>
</dbReference>
<dbReference type="Pfam" id="PF06041">
    <property type="entry name" value="DUF924"/>
    <property type="match status" value="1"/>
</dbReference>
<dbReference type="InterPro" id="IPR010323">
    <property type="entry name" value="DUF924"/>
</dbReference>
<dbReference type="Proteomes" id="UP000224854">
    <property type="component" value="Unassembled WGS sequence"/>
</dbReference>
<reference evidence="2 3" key="1">
    <citation type="submission" date="2017-06" db="EMBL/GenBank/DDBJ databases">
        <title>Ant-infecting Ophiocordyceps genomes reveal a high diversity of potential behavioral manipulation genes and a possible major role for enterotoxins.</title>
        <authorList>
            <person name="De Bekker C."/>
            <person name="Evans H.C."/>
            <person name="Brachmann A."/>
            <person name="Hughes D.P."/>
        </authorList>
    </citation>
    <scope>NUCLEOTIDE SEQUENCE [LARGE SCALE GENOMIC DNA]</scope>
    <source>
        <strain evidence="2 3">1348a</strain>
    </source>
</reference>
<dbReference type="InterPro" id="IPR011990">
    <property type="entry name" value="TPR-like_helical_dom_sf"/>
</dbReference>
<dbReference type="EMBL" id="NJEU01000020">
    <property type="protein sequence ID" value="PHH83257.1"/>
    <property type="molecule type" value="Genomic_DNA"/>
</dbReference>
<dbReference type="AlphaFoldDB" id="A0A2C5ZQ90"/>
<feature type="region of interest" description="Disordered" evidence="1">
    <location>
        <begin position="294"/>
        <end position="323"/>
    </location>
</feature>
<dbReference type="OrthoDB" id="414698at2759"/>
<evidence type="ECO:0000256" key="1">
    <source>
        <dbReference type="SAM" id="MobiDB-lite"/>
    </source>
</evidence>
<organism evidence="2 3">
    <name type="scientific">Ophiocordyceps australis</name>
    <dbReference type="NCBI Taxonomy" id="1399860"/>
    <lineage>
        <taxon>Eukaryota</taxon>
        <taxon>Fungi</taxon>
        <taxon>Dikarya</taxon>
        <taxon>Ascomycota</taxon>
        <taxon>Pezizomycotina</taxon>
        <taxon>Sordariomycetes</taxon>
        <taxon>Hypocreomycetidae</taxon>
        <taxon>Hypocreales</taxon>
        <taxon>Ophiocordycipitaceae</taxon>
        <taxon>Ophiocordyceps</taxon>
    </lineage>
</organism>
<dbReference type="Gene3D" id="1.20.58.320">
    <property type="entry name" value="TPR-like"/>
    <property type="match status" value="1"/>
</dbReference>
<comment type="caution">
    <text evidence="2">The sequence shown here is derived from an EMBL/GenBank/DDBJ whole genome shotgun (WGS) entry which is preliminary data.</text>
</comment>
<accession>A0A2C5ZQ90</accession>